<reference evidence="3" key="1">
    <citation type="submission" date="2017-01" db="EMBL/GenBank/DDBJ databases">
        <authorList>
            <person name="Varghese N."/>
            <person name="Submissions S."/>
        </authorList>
    </citation>
    <scope>NUCLEOTIDE SEQUENCE [LARGE SCALE GENOMIC DNA]</scope>
    <source>
        <strain evidence="3">ATCC 51758</strain>
    </source>
</reference>
<gene>
    <name evidence="2" type="ORF">SAMN05421829_108173</name>
</gene>
<evidence type="ECO:0000313" key="3">
    <source>
        <dbReference type="Proteomes" id="UP000186819"/>
    </source>
</evidence>
<evidence type="ECO:0000256" key="1">
    <source>
        <dbReference type="SAM" id="MobiDB-lite"/>
    </source>
</evidence>
<dbReference type="STRING" id="34027.SAMN05421829_108173"/>
<accession>A0A1N6X324</accession>
<dbReference type="Proteomes" id="UP000186819">
    <property type="component" value="Unassembled WGS sequence"/>
</dbReference>
<protein>
    <submittedName>
        <fullName evidence="2">Uncharacterized protein</fullName>
    </submittedName>
</protein>
<feature type="region of interest" description="Disordered" evidence="1">
    <location>
        <begin position="202"/>
        <end position="266"/>
    </location>
</feature>
<dbReference type="OrthoDB" id="8609885at2"/>
<name>A0A1N6X324_9RHOO</name>
<dbReference type="EMBL" id="FTMD01000008">
    <property type="protein sequence ID" value="SIQ96758.1"/>
    <property type="molecule type" value="Genomic_DNA"/>
</dbReference>
<dbReference type="RefSeq" id="WP_076602660.1">
    <property type="nucleotide sequence ID" value="NZ_FTMD01000008.1"/>
</dbReference>
<dbReference type="AlphaFoldDB" id="A0A1N6X324"/>
<sequence>MAVDLRFWRAVTTTPGAVELRFADAPTQTDVTGSLAATLPAAQPPALALAATGDSYVLVTGTLSASLPPPTLSLTLDAIEAPVGVTIDATLPAPILPALELAALGEQLQAVTLAATFPAPQIPALSLDAAVTYDSALPDAVGPRTAPRHASALAISAGLAAHQQAMLAAHTPGNATHAQALPLAIGARPRDQGMLPAQRPLNQRHQHGGALASALRPRHADHERARRALRQRHQSGLAAAAGSRPRHAEQIRTRQHRRADHQSGLPLNCAARTAAHNGLPTSTRRSVRHQQAIPLPVGMWRPDPGVEPPVPNPYSSPVHLLFWRLNDGTTNLRFGNRPPAPGVVIPVPEYYFVINTVTFVRADTGAPVAARQFSASIDVDSWTWSWSATLPITELGAVKSPALGEQFELIATLNGSPLRLVVEKINRDRRFGDGRVRVSGLGRAAWLADPYAAVETRSNAQARTARQLLEDALTTNGVSIGWTVDWRITDWLVPAGAWSHQGTYKDAANRIAEAGGAYVQGHDTEQTLIVLPRYPAAPWAWASLTPDLELPEDVVEVEGIEWTDRPAYNAVYVTGGSTGGRHDRILRTGTAADRIAPQIVDSLATAPEMTRQRGLAALADTGRQARITLRLPVLPETGLITPGKLIRYVESGTSRLGLSRAIEVSHDFPQLWQTIQVETHELEPV</sequence>
<evidence type="ECO:0000313" key="2">
    <source>
        <dbReference type="EMBL" id="SIQ96758.1"/>
    </source>
</evidence>
<organism evidence="2 3">
    <name type="scientific">Aromatoleum tolulyticum</name>
    <dbReference type="NCBI Taxonomy" id="34027"/>
    <lineage>
        <taxon>Bacteria</taxon>
        <taxon>Pseudomonadati</taxon>
        <taxon>Pseudomonadota</taxon>
        <taxon>Betaproteobacteria</taxon>
        <taxon>Rhodocyclales</taxon>
        <taxon>Rhodocyclaceae</taxon>
        <taxon>Aromatoleum</taxon>
    </lineage>
</organism>
<proteinExistence type="predicted"/>
<keyword evidence="3" id="KW-1185">Reference proteome</keyword>